<evidence type="ECO:0000313" key="2">
    <source>
        <dbReference type="EMBL" id="KAF4371603.1"/>
    </source>
</evidence>
<gene>
    <name evidence="2" type="ORF">F8388_003213</name>
</gene>
<sequence>MGQSIWSYHTKQDASWYFKKLLNLRGSTSEADLNLAVNGKKFQASKFYNMQLKENKVKYAGAVWDKLVLPKHRFIYWQVLITRDLLNGIVPIPDVNCPVCHQAEESHNHVAAKVKEWIGQVHWPISVKDLSDKCSTTQNNFRNRVINSVIAASLYQIWLNRNDCIFNLTCATPCKISRVVRSLVKMRILCLGPFKEDRMTRLVAAAVVCCRQLAFGCGVAGFSSLFCWLVFE</sequence>
<proteinExistence type="predicted"/>
<evidence type="ECO:0000259" key="1">
    <source>
        <dbReference type="Pfam" id="PF13966"/>
    </source>
</evidence>
<organism evidence="2 3">
    <name type="scientific">Cannabis sativa</name>
    <name type="common">Hemp</name>
    <name type="synonym">Marijuana</name>
    <dbReference type="NCBI Taxonomy" id="3483"/>
    <lineage>
        <taxon>Eukaryota</taxon>
        <taxon>Viridiplantae</taxon>
        <taxon>Streptophyta</taxon>
        <taxon>Embryophyta</taxon>
        <taxon>Tracheophyta</taxon>
        <taxon>Spermatophyta</taxon>
        <taxon>Magnoliopsida</taxon>
        <taxon>eudicotyledons</taxon>
        <taxon>Gunneridae</taxon>
        <taxon>Pentapetalae</taxon>
        <taxon>rosids</taxon>
        <taxon>fabids</taxon>
        <taxon>Rosales</taxon>
        <taxon>Cannabaceae</taxon>
        <taxon>Cannabis</taxon>
    </lineage>
</organism>
<dbReference type="EMBL" id="JAATIP010000110">
    <property type="protein sequence ID" value="KAF4371603.1"/>
    <property type="molecule type" value="Genomic_DNA"/>
</dbReference>
<reference evidence="2 3" key="1">
    <citation type="journal article" date="2020" name="bioRxiv">
        <title>Sequence and annotation of 42 cannabis genomes reveals extensive copy number variation in cannabinoid synthesis and pathogen resistance genes.</title>
        <authorList>
            <person name="Mckernan K.J."/>
            <person name="Helbert Y."/>
            <person name="Kane L.T."/>
            <person name="Ebling H."/>
            <person name="Zhang L."/>
            <person name="Liu B."/>
            <person name="Eaton Z."/>
            <person name="Mclaughlin S."/>
            <person name="Kingan S."/>
            <person name="Baybayan P."/>
            <person name="Concepcion G."/>
            <person name="Jordan M."/>
            <person name="Riva A."/>
            <person name="Barbazuk W."/>
            <person name="Harkins T."/>
        </authorList>
    </citation>
    <scope>NUCLEOTIDE SEQUENCE [LARGE SCALE GENOMIC DNA]</scope>
    <source>
        <strain evidence="3">cv. Jamaican Lion 4</strain>
        <tissue evidence="2">Leaf</tissue>
    </source>
</reference>
<dbReference type="PANTHER" id="PTHR33116">
    <property type="entry name" value="REVERSE TRANSCRIPTASE ZINC-BINDING DOMAIN-CONTAINING PROTEIN-RELATED-RELATED"/>
    <property type="match status" value="1"/>
</dbReference>
<dbReference type="PANTHER" id="PTHR33116:SF84">
    <property type="entry name" value="RNA-DIRECTED DNA POLYMERASE"/>
    <property type="match status" value="1"/>
</dbReference>
<accession>A0A7J6FLL0</accession>
<dbReference type="AlphaFoldDB" id="A0A7J6FLL0"/>
<dbReference type="Pfam" id="PF13966">
    <property type="entry name" value="zf-RVT"/>
    <property type="match status" value="1"/>
</dbReference>
<evidence type="ECO:0000313" key="3">
    <source>
        <dbReference type="Proteomes" id="UP000525078"/>
    </source>
</evidence>
<protein>
    <recommendedName>
        <fullName evidence="1">Reverse transcriptase zinc-binding domain-containing protein</fullName>
    </recommendedName>
</protein>
<dbReference type="Proteomes" id="UP000525078">
    <property type="component" value="Unassembled WGS sequence"/>
</dbReference>
<name>A0A7J6FLL0_CANSA</name>
<comment type="caution">
    <text evidence="2">The sequence shown here is derived from an EMBL/GenBank/DDBJ whole genome shotgun (WGS) entry which is preliminary data.</text>
</comment>
<feature type="domain" description="Reverse transcriptase zinc-binding" evidence="1">
    <location>
        <begin position="42"/>
        <end position="111"/>
    </location>
</feature>
<dbReference type="InterPro" id="IPR026960">
    <property type="entry name" value="RVT-Znf"/>
</dbReference>